<sequence length="149" mass="17510">KNIVTKKSTMNLIKYLSILFITLYISASTVDCFVNHWEVHIISALPNNDIPLWYHCASGDEDFGYHILKVGEDFHFDFEVNYPRMTTLYFCHFWWGENNIRMDVFSKDLFNICSNIGDEIHNCYWKVQKDGFFAGPDPGNLELMHTWIA</sequence>
<evidence type="ECO:0000256" key="2">
    <source>
        <dbReference type="ARBA" id="ARBA00005581"/>
    </source>
</evidence>
<keyword evidence="5" id="KW-0732">Signal</keyword>
<evidence type="ECO:0000313" key="9">
    <source>
        <dbReference type="Proteomes" id="UP001627284"/>
    </source>
</evidence>
<dbReference type="Pfam" id="PF05938">
    <property type="entry name" value="Self-incomp_S1"/>
    <property type="match status" value="1"/>
</dbReference>
<dbReference type="PANTHER" id="PTHR31232">
    <property type="match status" value="1"/>
</dbReference>
<evidence type="ECO:0000313" key="8">
    <source>
        <dbReference type="EMBL" id="KAL3338013.1"/>
    </source>
</evidence>
<protein>
    <recommendedName>
        <fullName evidence="6">S-protein homolog</fullName>
    </recommendedName>
</protein>
<dbReference type="GO" id="GO:0005576">
    <property type="term" value="C:extracellular region"/>
    <property type="evidence" value="ECO:0007669"/>
    <property type="project" value="UniProtKB-SubCell"/>
</dbReference>
<name>A0ABD2S1C2_9SOLN</name>
<evidence type="ECO:0000256" key="3">
    <source>
        <dbReference type="ARBA" id="ARBA00022471"/>
    </source>
</evidence>
<evidence type="ECO:0000256" key="6">
    <source>
        <dbReference type="RuleBase" id="RU367044"/>
    </source>
</evidence>
<keyword evidence="7" id="KW-1133">Transmembrane helix</keyword>
<dbReference type="Proteomes" id="UP001627284">
    <property type="component" value="Unassembled WGS sequence"/>
</dbReference>
<keyword evidence="9" id="KW-1185">Reference proteome</keyword>
<organism evidence="8 9">
    <name type="scientific">Solanum stoloniferum</name>
    <dbReference type="NCBI Taxonomy" id="62892"/>
    <lineage>
        <taxon>Eukaryota</taxon>
        <taxon>Viridiplantae</taxon>
        <taxon>Streptophyta</taxon>
        <taxon>Embryophyta</taxon>
        <taxon>Tracheophyta</taxon>
        <taxon>Spermatophyta</taxon>
        <taxon>Magnoliopsida</taxon>
        <taxon>eudicotyledons</taxon>
        <taxon>Gunneridae</taxon>
        <taxon>Pentapetalae</taxon>
        <taxon>asterids</taxon>
        <taxon>lamiids</taxon>
        <taxon>Solanales</taxon>
        <taxon>Solanaceae</taxon>
        <taxon>Solanoideae</taxon>
        <taxon>Solaneae</taxon>
        <taxon>Solanum</taxon>
    </lineage>
</organism>
<keyword evidence="4 6" id="KW-0964">Secreted</keyword>
<comment type="caution">
    <text evidence="8">The sequence shown here is derived from an EMBL/GenBank/DDBJ whole genome shotgun (WGS) entry which is preliminary data.</text>
</comment>
<reference evidence="8 9" key="1">
    <citation type="submission" date="2024-05" db="EMBL/GenBank/DDBJ databases">
        <title>De novo assembly of an allotetraploid wild potato.</title>
        <authorList>
            <person name="Hosaka A.J."/>
        </authorList>
    </citation>
    <scope>NUCLEOTIDE SEQUENCE [LARGE SCALE GENOMIC DNA]</scope>
    <source>
        <tissue evidence="8">Young leaves</tissue>
    </source>
</reference>
<keyword evidence="3 6" id="KW-0713">Self-incompatibility</keyword>
<dbReference type="AlphaFoldDB" id="A0ABD2S1C2"/>
<dbReference type="InterPro" id="IPR010264">
    <property type="entry name" value="Self-incomp_S1"/>
</dbReference>
<gene>
    <name evidence="8" type="ORF">AABB24_030268</name>
</gene>
<evidence type="ECO:0000256" key="1">
    <source>
        <dbReference type="ARBA" id="ARBA00004613"/>
    </source>
</evidence>
<keyword evidence="7" id="KW-0472">Membrane</keyword>
<dbReference type="GO" id="GO:0060320">
    <property type="term" value="P:rejection of self pollen"/>
    <property type="evidence" value="ECO:0007669"/>
    <property type="project" value="UniProtKB-KW"/>
</dbReference>
<feature type="non-terminal residue" evidence="8">
    <location>
        <position position="1"/>
    </location>
</feature>
<evidence type="ECO:0000256" key="7">
    <source>
        <dbReference type="SAM" id="Phobius"/>
    </source>
</evidence>
<accession>A0ABD2S1C2</accession>
<feature type="transmembrane region" description="Helical" evidence="7">
    <location>
        <begin position="12"/>
        <end position="30"/>
    </location>
</feature>
<dbReference type="PANTHER" id="PTHR31232:SF73">
    <property type="entry name" value="S-PROTEIN HOMOLOG"/>
    <property type="match status" value="1"/>
</dbReference>
<keyword evidence="7" id="KW-0812">Transmembrane</keyword>
<dbReference type="EMBL" id="JBJKTR010000017">
    <property type="protein sequence ID" value="KAL3338013.1"/>
    <property type="molecule type" value="Genomic_DNA"/>
</dbReference>
<comment type="similarity">
    <text evidence="2 6">Belongs to the plant self-incompatibility (S1) protein family.</text>
</comment>
<evidence type="ECO:0000256" key="4">
    <source>
        <dbReference type="ARBA" id="ARBA00022525"/>
    </source>
</evidence>
<proteinExistence type="inferred from homology"/>
<evidence type="ECO:0000256" key="5">
    <source>
        <dbReference type="ARBA" id="ARBA00022729"/>
    </source>
</evidence>
<comment type="subcellular location">
    <subcellularLocation>
        <location evidence="1 6">Secreted</location>
    </subcellularLocation>
</comment>